<dbReference type="AlphaFoldDB" id="A0AAQ4FA91"/>
<evidence type="ECO:0000256" key="1">
    <source>
        <dbReference type="SAM" id="MobiDB-lite"/>
    </source>
</evidence>
<reference evidence="2 3" key="1">
    <citation type="journal article" date="2023" name="Arcadia Sci">
        <title>De novo assembly of a long-read Amblyomma americanum tick genome.</title>
        <authorList>
            <person name="Chou S."/>
            <person name="Poskanzer K.E."/>
            <person name="Rollins M."/>
            <person name="Thuy-Boun P.S."/>
        </authorList>
    </citation>
    <scope>NUCLEOTIDE SEQUENCE [LARGE SCALE GENOMIC DNA]</scope>
    <source>
        <strain evidence="2">F_SG_1</strain>
        <tissue evidence="2">Salivary glands</tissue>
    </source>
</reference>
<feature type="compositionally biased region" description="Polar residues" evidence="1">
    <location>
        <begin position="174"/>
        <end position="185"/>
    </location>
</feature>
<proteinExistence type="predicted"/>
<feature type="compositionally biased region" description="Low complexity" evidence="1">
    <location>
        <begin position="314"/>
        <end position="326"/>
    </location>
</feature>
<dbReference type="EMBL" id="JARKHS020005310">
    <property type="protein sequence ID" value="KAK8783652.1"/>
    <property type="molecule type" value="Genomic_DNA"/>
</dbReference>
<name>A0AAQ4FA91_AMBAM</name>
<organism evidence="2 3">
    <name type="scientific">Amblyomma americanum</name>
    <name type="common">Lone star tick</name>
    <dbReference type="NCBI Taxonomy" id="6943"/>
    <lineage>
        <taxon>Eukaryota</taxon>
        <taxon>Metazoa</taxon>
        <taxon>Ecdysozoa</taxon>
        <taxon>Arthropoda</taxon>
        <taxon>Chelicerata</taxon>
        <taxon>Arachnida</taxon>
        <taxon>Acari</taxon>
        <taxon>Parasitiformes</taxon>
        <taxon>Ixodida</taxon>
        <taxon>Ixodoidea</taxon>
        <taxon>Ixodidae</taxon>
        <taxon>Amblyomminae</taxon>
        <taxon>Amblyomma</taxon>
    </lineage>
</organism>
<accession>A0AAQ4FA91</accession>
<feature type="compositionally biased region" description="Basic and acidic residues" evidence="1">
    <location>
        <begin position="83"/>
        <end position="97"/>
    </location>
</feature>
<feature type="compositionally biased region" description="Low complexity" evidence="1">
    <location>
        <begin position="151"/>
        <end position="163"/>
    </location>
</feature>
<feature type="non-terminal residue" evidence="2">
    <location>
        <position position="481"/>
    </location>
</feature>
<feature type="compositionally biased region" description="Polar residues" evidence="1">
    <location>
        <begin position="329"/>
        <end position="344"/>
    </location>
</feature>
<keyword evidence="3" id="KW-1185">Reference proteome</keyword>
<feature type="region of interest" description="Disordered" evidence="1">
    <location>
        <begin position="138"/>
        <end position="481"/>
    </location>
</feature>
<comment type="caution">
    <text evidence="2">The sequence shown here is derived from an EMBL/GenBank/DDBJ whole genome shotgun (WGS) entry which is preliminary data.</text>
</comment>
<protein>
    <submittedName>
        <fullName evidence="2">Uncharacterized protein</fullName>
    </submittedName>
</protein>
<dbReference type="Proteomes" id="UP001321473">
    <property type="component" value="Unassembled WGS sequence"/>
</dbReference>
<feature type="region of interest" description="Disordered" evidence="1">
    <location>
        <begin position="1"/>
        <end position="126"/>
    </location>
</feature>
<sequence length="481" mass="48081">MSKHTSNLSSTSKIRQKIGRGGSHVKAVTGTTSSHPAGSPIVSSVPAANEGPRTYDQIPTDKPLASDAGSMPSPPIPAGEQGNQRELDAGIPRDKPLASETGVAPSPPIPAGAQENQQELGDASSLRSPVELAAVAIASEAASPPTLAQVTMSKQTSRRSSSTKSRHKIGRSGSDVNAVTGTTASHPAGSPIVSSVQAANEEPGTYDQIPTDKSLVSDAGSMPLPPIPAGEQCNQRKLDAGVPRDMPLASGTGSVFSPPIPTGEPGNQQELDAGIPRDMPLASGTGVAPSPPIPAGAQEHHQQLGDASPLGSPADLAAVANASEAASPPTVTMSKQSGRRSSSTKSRHKIGRSGSDEKAVTGTTASHPAGSPIVSSVQAANDGQGTNAPIPSDKPLASETGSVLSPPIPTGEPGNQQELDARIPGDMLLASGTGVAPSPPIPAGAQEHHLQLGDASPLGSPADLAAVANATEAASPPTVTQ</sequence>
<evidence type="ECO:0000313" key="3">
    <source>
        <dbReference type="Proteomes" id="UP001321473"/>
    </source>
</evidence>
<feature type="compositionally biased region" description="Polar residues" evidence="1">
    <location>
        <begin position="1"/>
        <end position="13"/>
    </location>
</feature>
<gene>
    <name evidence="2" type="ORF">V5799_009981</name>
</gene>
<evidence type="ECO:0000313" key="2">
    <source>
        <dbReference type="EMBL" id="KAK8783652.1"/>
    </source>
</evidence>
<feature type="compositionally biased region" description="Polar residues" evidence="1">
    <location>
        <begin position="373"/>
        <end position="389"/>
    </location>
</feature>